<proteinExistence type="predicted"/>
<dbReference type="EMBL" id="HG739131">
    <property type="protein sequence ID" value="CDP10788.1"/>
    <property type="molecule type" value="Genomic_DNA"/>
</dbReference>
<evidence type="ECO:0000256" key="1">
    <source>
        <dbReference type="SAM" id="MobiDB-lite"/>
    </source>
</evidence>
<dbReference type="Gramene" id="CDP10788">
    <property type="protein sequence ID" value="CDP10788"/>
    <property type="gene ID" value="GSCOC_T00031656001"/>
</dbReference>
<dbReference type="Proteomes" id="UP000295252">
    <property type="component" value="Chromosome VII"/>
</dbReference>
<protein>
    <submittedName>
        <fullName evidence="2">Uncharacterized protein</fullName>
    </submittedName>
</protein>
<dbReference type="InParanoid" id="A0A068UT46"/>
<dbReference type="AlphaFoldDB" id="A0A068UT46"/>
<evidence type="ECO:0000313" key="3">
    <source>
        <dbReference type="Proteomes" id="UP000295252"/>
    </source>
</evidence>
<gene>
    <name evidence="2" type="ORF">GSCOC_T00031656001</name>
</gene>
<name>A0A068UT46_COFCA</name>
<reference evidence="3" key="1">
    <citation type="journal article" date="2014" name="Science">
        <title>The coffee genome provides insight into the convergent evolution of caffeine biosynthesis.</title>
        <authorList>
            <person name="Denoeud F."/>
            <person name="Carretero-Paulet L."/>
            <person name="Dereeper A."/>
            <person name="Droc G."/>
            <person name="Guyot R."/>
            <person name="Pietrella M."/>
            <person name="Zheng C."/>
            <person name="Alberti A."/>
            <person name="Anthony F."/>
            <person name="Aprea G."/>
            <person name="Aury J.M."/>
            <person name="Bento P."/>
            <person name="Bernard M."/>
            <person name="Bocs S."/>
            <person name="Campa C."/>
            <person name="Cenci A."/>
            <person name="Combes M.C."/>
            <person name="Crouzillat D."/>
            <person name="Da Silva C."/>
            <person name="Daddiego L."/>
            <person name="De Bellis F."/>
            <person name="Dussert S."/>
            <person name="Garsmeur O."/>
            <person name="Gayraud T."/>
            <person name="Guignon V."/>
            <person name="Jahn K."/>
            <person name="Jamilloux V."/>
            <person name="Joet T."/>
            <person name="Labadie K."/>
            <person name="Lan T."/>
            <person name="Leclercq J."/>
            <person name="Lepelley M."/>
            <person name="Leroy T."/>
            <person name="Li L.T."/>
            <person name="Librado P."/>
            <person name="Lopez L."/>
            <person name="Munoz A."/>
            <person name="Noel B."/>
            <person name="Pallavicini A."/>
            <person name="Perrotta G."/>
            <person name="Poncet V."/>
            <person name="Pot D."/>
            <person name="Priyono X."/>
            <person name="Rigoreau M."/>
            <person name="Rouard M."/>
            <person name="Rozas J."/>
            <person name="Tranchant-Dubreuil C."/>
            <person name="VanBuren R."/>
            <person name="Zhang Q."/>
            <person name="Andrade A.C."/>
            <person name="Argout X."/>
            <person name="Bertrand B."/>
            <person name="de Kochko A."/>
            <person name="Graziosi G."/>
            <person name="Henry R.J."/>
            <person name="Jayarama X."/>
            <person name="Ming R."/>
            <person name="Nagai C."/>
            <person name="Rounsley S."/>
            <person name="Sankoff D."/>
            <person name="Giuliano G."/>
            <person name="Albert V.A."/>
            <person name="Wincker P."/>
            <person name="Lashermes P."/>
        </authorList>
    </citation>
    <scope>NUCLEOTIDE SEQUENCE [LARGE SCALE GENOMIC DNA]</scope>
    <source>
        <strain evidence="3">cv. DH200-94</strain>
    </source>
</reference>
<accession>A0A068UT46</accession>
<evidence type="ECO:0000313" key="2">
    <source>
        <dbReference type="EMBL" id="CDP10788.1"/>
    </source>
</evidence>
<keyword evidence="3" id="KW-1185">Reference proteome</keyword>
<feature type="region of interest" description="Disordered" evidence="1">
    <location>
        <begin position="1"/>
        <end position="24"/>
    </location>
</feature>
<sequence length="77" mass="8666">MKVQNGEASCKSPPWLHSNSRQDQKISGSSRSLLLALGCSSPSSPLSRMLSVKAEEEVWCGCGEKLQWFRWSVQRRK</sequence>
<organism evidence="2 3">
    <name type="scientific">Coffea canephora</name>
    <name type="common">Robusta coffee</name>
    <dbReference type="NCBI Taxonomy" id="49390"/>
    <lineage>
        <taxon>Eukaryota</taxon>
        <taxon>Viridiplantae</taxon>
        <taxon>Streptophyta</taxon>
        <taxon>Embryophyta</taxon>
        <taxon>Tracheophyta</taxon>
        <taxon>Spermatophyta</taxon>
        <taxon>Magnoliopsida</taxon>
        <taxon>eudicotyledons</taxon>
        <taxon>Gunneridae</taxon>
        <taxon>Pentapetalae</taxon>
        <taxon>asterids</taxon>
        <taxon>lamiids</taxon>
        <taxon>Gentianales</taxon>
        <taxon>Rubiaceae</taxon>
        <taxon>Ixoroideae</taxon>
        <taxon>Gardenieae complex</taxon>
        <taxon>Bertiereae - Coffeeae clade</taxon>
        <taxon>Coffeeae</taxon>
        <taxon>Coffea</taxon>
    </lineage>
</organism>